<evidence type="ECO:0000259" key="3">
    <source>
        <dbReference type="Pfam" id="PF01636"/>
    </source>
</evidence>
<evidence type="ECO:0000256" key="1">
    <source>
        <dbReference type="ARBA" id="ARBA00022741"/>
    </source>
</evidence>
<comment type="caution">
    <text evidence="5">The sequence shown here is derived from an EMBL/GenBank/DDBJ whole genome shotgun (WGS) entry which is preliminary data.</text>
</comment>
<keyword evidence="5" id="KW-0808">Transferase</keyword>
<dbReference type="PANTHER" id="PTHR33540">
    <property type="entry name" value="TRNA THREONYLCARBAMOYLADENOSINE BIOSYNTHESIS PROTEIN TSAE"/>
    <property type="match status" value="1"/>
</dbReference>
<dbReference type="Proteomes" id="UP000095230">
    <property type="component" value="Unassembled WGS sequence"/>
</dbReference>
<sequence length="334" mass="38212">MPLSDPRFIALCDWIARTLGDDAKVMLISGDASFRRYFRVFHRQASFIAMDSPPEMVPVQPFIALANEYQRQGLSAPLVIAEDIESGFLLLSDLGDLQLLSVLDEANVSAYYQQALYLLDKVVAITAAGGESLPIYDDEFVLRELRIFCEWLVEHHLKIVIDRPTKALLDETFSLLVANVAEQPKAGMHRDYHSRNLMLVEENLAVIDFQDAVIGPITYDAVSLLRDCYVRWPDAIVDPLRMQHYQQLLSLGLISKEVSFQQYCRWFDLMGIQRHLKAAGIFCRLNYRDGKLGYMQDIPLTLEYVVDIGKHYPELDSFTQWITDTILPRMSLQS</sequence>
<dbReference type="Gene3D" id="3.30.200.20">
    <property type="entry name" value="Phosphorylase Kinase, domain 1"/>
    <property type="match status" value="1"/>
</dbReference>
<dbReference type="RefSeq" id="WP_028762378.1">
    <property type="nucleotide sequence ID" value="NZ_BPEU01000031.1"/>
</dbReference>
<dbReference type="InterPro" id="IPR011009">
    <property type="entry name" value="Kinase-like_dom_sf"/>
</dbReference>
<dbReference type="GO" id="GO:0005524">
    <property type="term" value="F:ATP binding"/>
    <property type="evidence" value="ECO:0007669"/>
    <property type="project" value="UniProtKB-KW"/>
</dbReference>
<reference evidence="5 6" key="1">
    <citation type="submission" date="2016-07" db="EMBL/GenBank/DDBJ databases">
        <title>Whole-genome of two Shewanella species isolated from a digestive organ of sea cucumber Apostichopus japonicus Selenka 1867.</title>
        <authorList>
            <person name="Hong H.-H."/>
            <person name="Choi H."/>
            <person name="Cheon S."/>
            <person name="Oh J.-S."/>
            <person name="Lee H.-G."/>
            <person name="Park C."/>
        </authorList>
    </citation>
    <scope>NUCLEOTIDE SEQUENCE [LARGE SCALE GENOMIC DNA]</scope>
    <source>
        <strain evidence="5 6">CSB03KR</strain>
    </source>
</reference>
<reference evidence="4 7" key="2">
    <citation type="submission" date="2021-05" db="EMBL/GenBank/DDBJ databases">
        <title>Molecular characterization for Shewanella algae harboring chromosomal blaOXA-55-like strains isolated from clinical and environment sample.</title>
        <authorList>
            <person name="Ohama Y."/>
            <person name="Aoki K."/>
            <person name="Harada S."/>
            <person name="Moriya K."/>
            <person name="Ishii Y."/>
            <person name="Tateda K."/>
        </authorList>
    </citation>
    <scope>NUCLEOTIDE SEQUENCE [LARGE SCALE GENOMIC DNA]</scope>
    <source>
        <strain evidence="4 7">MBTL60-118</strain>
    </source>
</reference>
<keyword evidence="7" id="KW-1185">Reference proteome</keyword>
<feature type="domain" description="Aminoglycoside phosphotransferase" evidence="3">
    <location>
        <begin position="26"/>
        <end position="246"/>
    </location>
</feature>
<evidence type="ECO:0000313" key="6">
    <source>
        <dbReference type="Proteomes" id="UP000095230"/>
    </source>
</evidence>
<proteinExistence type="predicted"/>
<dbReference type="Pfam" id="PF01636">
    <property type="entry name" value="APH"/>
    <property type="match status" value="1"/>
</dbReference>
<accession>A0A1E5IRL5</accession>
<evidence type="ECO:0000256" key="2">
    <source>
        <dbReference type="ARBA" id="ARBA00022840"/>
    </source>
</evidence>
<evidence type="ECO:0000313" key="4">
    <source>
        <dbReference type="EMBL" id="GIU45253.1"/>
    </source>
</evidence>
<dbReference type="InterPro" id="IPR002575">
    <property type="entry name" value="Aminoglycoside_PTrfase"/>
</dbReference>
<dbReference type="STRING" id="23.BEL05_10175"/>
<dbReference type="SUPFAM" id="SSF56112">
    <property type="entry name" value="Protein kinase-like (PK-like)"/>
    <property type="match status" value="1"/>
</dbReference>
<dbReference type="Gene3D" id="3.90.1200.10">
    <property type="match status" value="1"/>
</dbReference>
<evidence type="ECO:0000313" key="7">
    <source>
        <dbReference type="Proteomes" id="UP000773469"/>
    </source>
</evidence>
<gene>
    <name evidence="5" type="ORF">BEL05_10175</name>
    <name evidence="4" type="ORF">TUM3794_35140</name>
</gene>
<dbReference type="PANTHER" id="PTHR33540:SF1">
    <property type="entry name" value="N-ACETYLMURAMATE_N-ACETYLGLUCOSAMINE KINASE"/>
    <property type="match status" value="1"/>
</dbReference>
<dbReference type="GO" id="GO:0016740">
    <property type="term" value="F:transferase activity"/>
    <property type="evidence" value="ECO:0007669"/>
    <property type="project" value="UniProtKB-KW"/>
</dbReference>
<dbReference type="EMBL" id="MCBT01000046">
    <property type="protein sequence ID" value="OEG72638.1"/>
    <property type="molecule type" value="Genomic_DNA"/>
</dbReference>
<name>A0A1E5IRL5_SHECO</name>
<dbReference type="EMBL" id="BPEU01000031">
    <property type="protein sequence ID" value="GIU45253.1"/>
    <property type="molecule type" value="Genomic_DNA"/>
</dbReference>
<dbReference type="AlphaFoldDB" id="A0A1E5IRL5"/>
<protein>
    <submittedName>
        <fullName evidence="5">Aminoglycoside phosphotransferase</fullName>
    </submittedName>
    <submittedName>
        <fullName evidence="4">Cell wall phosphotransferase</fullName>
    </submittedName>
</protein>
<organism evidence="5 6">
    <name type="scientific">Shewanella colwelliana</name>
    <name type="common">Alteromonas colwelliana</name>
    <dbReference type="NCBI Taxonomy" id="23"/>
    <lineage>
        <taxon>Bacteria</taxon>
        <taxon>Pseudomonadati</taxon>
        <taxon>Pseudomonadota</taxon>
        <taxon>Gammaproteobacteria</taxon>
        <taxon>Alteromonadales</taxon>
        <taxon>Shewanellaceae</taxon>
        <taxon>Shewanella</taxon>
    </lineage>
</organism>
<keyword evidence="1" id="KW-0547">Nucleotide-binding</keyword>
<dbReference type="Proteomes" id="UP000773469">
    <property type="component" value="Unassembled WGS sequence"/>
</dbReference>
<evidence type="ECO:0000313" key="5">
    <source>
        <dbReference type="EMBL" id="OEG72638.1"/>
    </source>
</evidence>
<dbReference type="OrthoDB" id="9809275at2"/>
<keyword evidence="2" id="KW-0067">ATP-binding</keyword>